<dbReference type="Proteomes" id="UP000261340">
    <property type="component" value="Unplaced"/>
</dbReference>
<reference evidence="5" key="2">
    <citation type="submission" date="2025-09" db="UniProtKB">
        <authorList>
            <consortium name="Ensembl"/>
        </authorList>
    </citation>
    <scope>IDENTIFICATION</scope>
</reference>
<evidence type="ECO:0000256" key="2">
    <source>
        <dbReference type="ARBA" id="ARBA00022490"/>
    </source>
</evidence>
<organism evidence="5 6">
    <name type="scientific">Amphilophus citrinellus</name>
    <name type="common">Midas cichlid</name>
    <name type="synonym">Cichlasoma citrinellum</name>
    <dbReference type="NCBI Taxonomy" id="61819"/>
    <lineage>
        <taxon>Eukaryota</taxon>
        <taxon>Metazoa</taxon>
        <taxon>Chordata</taxon>
        <taxon>Craniata</taxon>
        <taxon>Vertebrata</taxon>
        <taxon>Euteleostomi</taxon>
        <taxon>Actinopterygii</taxon>
        <taxon>Neopterygii</taxon>
        <taxon>Teleostei</taxon>
        <taxon>Neoteleostei</taxon>
        <taxon>Acanthomorphata</taxon>
        <taxon>Ovalentaria</taxon>
        <taxon>Cichlomorphae</taxon>
        <taxon>Cichliformes</taxon>
        <taxon>Cichlidae</taxon>
        <taxon>New World cichlids</taxon>
        <taxon>Cichlasomatinae</taxon>
        <taxon>Heroini</taxon>
        <taxon>Amphilophus</taxon>
    </lineage>
</organism>
<keyword evidence="3" id="KW-0206">Cytoskeleton</keyword>
<sequence length="99" mass="10738">MGGGAPAGMLAQGAKQAKTATAYGSKKLTVHEIHTCFKATSCQFSEAMLHSGMFRNHGFNMSVDGSTVMVSIETQHRRANFHHLYHYGNHSSEHDGSSK</sequence>
<dbReference type="GeneTree" id="ENSGT01000000217823"/>
<dbReference type="AlphaFoldDB" id="A0A3Q0RL67"/>
<evidence type="ECO:0000256" key="4">
    <source>
        <dbReference type="ARBA" id="ARBA00023273"/>
    </source>
</evidence>
<evidence type="ECO:0000313" key="5">
    <source>
        <dbReference type="Ensembl" id="ENSACIP00000011271.1"/>
    </source>
</evidence>
<proteinExistence type="predicted"/>
<reference evidence="5" key="1">
    <citation type="submission" date="2025-08" db="UniProtKB">
        <authorList>
            <consortium name="Ensembl"/>
        </authorList>
    </citation>
    <scope>IDENTIFICATION</scope>
</reference>
<dbReference type="InterPro" id="IPR026507">
    <property type="entry name" value="PIRC1/2"/>
</dbReference>
<dbReference type="STRING" id="61819.ENSACIP00000011271"/>
<comment type="subcellular location">
    <subcellularLocation>
        <location evidence="1">Cytoplasm</location>
        <location evidence="1">Cytoskeleton</location>
        <location evidence="1">Cilium axoneme</location>
    </subcellularLocation>
</comment>
<dbReference type="GO" id="GO:0035082">
    <property type="term" value="P:axoneme assembly"/>
    <property type="evidence" value="ECO:0007669"/>
    <property type="project" value="InterPro"/>
</dbReference>
<protein>
    <submittedName>
        <fullName evidence="5">Uncharacterized protein</fullName>
    </submittedName>
</protein>
<dbReference type="GO" id="GO:0005879">
    <property type="term" value="C:axonemal microtubule"/>
    <property type="evidence" value="ECO:0007669"/>
    <property type="project" value="InterPro"/>
</dbReference>
<dbReference type="Pfam" id="PF14892">
    <property type="entry name" value="PIRC1_2"/>
    <property type="match status" value="1"/>
</dbReference>
<evidence type="ECO:0000256" key="3">
    <source>
        <dbReference type="ARBA" id="ARBA00023212"/>
    </source>
</evidence>
<accession>A0A3Q0RL67</accession>
<evidence type="ECO:0000256" key="1">
    <source>
        <dbReference type="ARBA" id="ARBA00004430"/>
    </source>
</evidence>
<evidence type="ECO:0000313" key="6">
    <source>
        <dbReference type="Proteomes" id="UP000261340"/>
    </source>
</evidence>
<keyword evidence="4" id="KW-0966">Cell projection</keyword>
<name>A0A3Q0RL67_AMPCI</name>
<keyword evidence="2" id="KW-0963">Cytoplasm</keyword>
<dbReference type="Ensembl" id="ENSACIT00000011592.1">
    <property type="protein sequence ID" value="ENSACIP00000011271.1"/>
    <property type="gene ID" value="ENSACIG00000008800.1"/>
</dbReference>
<keyword evidence="6" id="KW-1185">Reference proteome</keyword>